<evidence type="ECO:0000256" key="1">
    <source>
        <dbReference type="SAM" id="SignalP"/>
    </source>
</evidence>
<dbReference type="RefSeq" id="WP_085076939.1">
    <property type="nucleotide sequence ID" value="NZ_JACKRZ010000174.1"/>
</dbReference>
<dbReference type="EMBL" id="LQPJ01000059">
    <property type="protein sequence ID" value="ORW28595.1"/>
    <property type="molecule type" value="Genomic_DNA"/>
</dbReference>
<evidence type="ECO:0000313" key="4">
    <source>
        <dbReference type="Proteomes" id="UP000193529"/>
    </source>
</evidence>
<feature type="domain" description="DUF732" evidence="2">
    <location>
        <begin position="31"/>
        <end position="100"/>
    </location>
</feature>
<dbReference type="Pfam" id="PF05305">
    <property type="entry name" value="DUF732"/>
    <property type="match status" value="1"/>
</dbReference>
<dbReference type="OrthoDB" id="4730932at2"/>
<protein>
    <recommendedName>
        <fullName evidence="2">DUF732 domain-containing protein</fullName>
    </recommendedName>
</protein>
<evidence type="ECO:0000259" key="2">
    <source>
        <dbReference type="Pfam" id="PF05305"/>
    </source>
</evidence>
<comment type="caution">
    <text evidence="3">The sequence shown here is derived from an EMBL/GenBank/DDBJ whole genome shotgun (WGS) entry which is preliminary data.</text>
</comment>
<feature type="chain" id="PRO_5012755627" description="DUF732 domain-containing protein" evidence="1">
    <location>
        <begin position="31"/>
        <end position="111"/>
    </location>
</feature>
<reference evidence="3 4" key="1">
    <citation type="submission" date="2016-01" db="EMBL/GenBank/DDBJ databases">
        <title>The new phylogeny of the genus Mycobacterium.</title>
        <authorList>
            <person name="Tarcisio F."/>
            <person name="Conor M."/>
            <person name="Antonella G."/>
            <person name="Elisabetta G."/>
            <person name="Giulia F.S."/>
            <person name="Sara T."/>
            <person name="Anna F."/>
            <person name="Clotilde B."/>
            <person name="Roberto B."/>
            <person name="Veronica D.S."/>
            <person name="Fabio R."/>
            <person name="Monica P."/>
            <person name="Olivier J."/>
            <person name="Enrico T."/>
            <person name="Nicola S."/>
        </authorList>
    </citation>
    <scope>NUCLEOTIDE SEQUENCE [LARGE SCALE GENOMIC DNA]</scope>
    <source>
        <strain evidence="3 4">DSM 44572</strain>
    </source>
</reference>
<proteinExistence type="predicted"/>
<dbReference type="Proteomes" id="UP000193529">
    <property type="component" value="Unassembled WGS sequence"/>
</dbReference>
<accession>A0A1X1ZWY4</accession>
<evidence type="ECO:0000313" key="3">
    <source>
        <dbReference type="EMBL" id="ORW28595.1"/>
    </source>
</evidence>
<gene>
    <name evidence="3" type="ORF">AWC19_27015</name>
</gene>
<dbReference type="AlphaFoldDB" id="A0A1X1ZWY4"/>
<keyword evidence="1" id="KW-0732">Signal</keyword>
<dbReference type="InterPro" id="IPR007969">
    <property type="entry name" value="DUF732"/>
</dbReference>
<feature type="signal peptide" evidence="1">
    <location>
        <begin position="1"/>
        <end position="30"/>
    </location>
</feature>
<keyword evidence="4" id="KW-1185">Reference proteome</keyword>
<sequence length="111" mass="11565">MTGEMKKKICGCAFGALLAAVLVPGGVARADDADFSSYLQSHGINLGSTPQVVNMARVMCQDLDAGYTQKDEVDQLTGSHKLTEAQAETFIGAATAEYCPGKHSPTKPSGS</sequence>
<name>A0A1X1ZWY4_9MYCO</name>
<organism evidence="3 4">
    <name type="scientific">Mycobacterium palustre</name>
    <dbReference type="NCBI Taxonomy" id="153971"/>
    <lineage>
        <taxon>Bacteria</taxon>
        <taxon>Bacillati</taxon>
        <taxon>Actinomycetota</taxon>
        <taxon>Actinomycetes</taxon>
        <taxon>Mycobacteriales</taxon>
        <taxon>Mycobacteriaceae</taxon>
        <taxon>Mycobacterium</taxon>
        <taxon>Mycobacterium simiae complex</taxon>
    </lineage>
</organism>